<reference evidence="4" key="1">
    <citation type="submission" date="2018-05" db="EMBL/GenBank/DDBJ databases">
        <authorList>
            <person name="Lanie J.A."/>
            <person name="Ng W.-L."/>
            <person name="Kazmierczak K.M."/>
            <person name="Andrzejewski T.M."/>
            <person name="Davidsen T.M."/>
            <person name="Wayne K.J."/>
            <person name="Tettelin H."/>
            <person name="Glass J.I."/>
            <person name="Rusch D."/>
            <person name="Podicherti R."/>
            <person name="Tsui H.-C.T."/>
            <person name="Winkler M.E."/>
        </authorList>
    </citation>
    <scope>NUCLEOTIDE SEQUENCE</scope>
</reference>
<dbReference type="EMBL" id="UINC01000085">
    <property type="protein sequence ID" value="SUZ48766.1"/>
    <property type="molecule type" value="Genomic_DNA"/>
</dbReference>
<dbReference type="FunFam" id="3.10.129.10:FF:000022">
    <property type="entry name" value="Phenylacetic acid degradation protein"/>
    <property type="match status" value="1"/>
</dbReference>
<dbReference type="SUPFAM" id="SSF54637">
    <property type="entry name" value="Thioesterase/thiol ester dehydrase-isomerase"/>
    <property type="match status" value="1"/>
</dbReference>
<dbReference type="InterPro" id="IPR003736">
    <property type="entry name" value="PAAI_dom"/>
</dbReference>
<dbReference type="PANTHER" id="PTHR42856">
    <property type="entry name" value="ACYL-COENZYME A THIOESTERASE PAAI"/>
    <property type="match status" value="1"/>
</dbReference>
<keyword evidence="2" id="KW-0378">Hydrolase</keyword>
<protein>
    <recommendedName>
        <fullName evidence="3">Thioesterase domain-containing protein</fullName>
    </recommendedName>
</protein>
<dbReference type="PANTHER" id="PTHR42856:SF1">
    <property type="entry name" value="ACYL-COENZYME A THIOESTERASE PAAI"/>
    <property type="match status" value="1"/>
</dbReference>
<evidence type="ECO:0000256" key="2">
    <source>
        <dbReference type="ARBA" id="ARBA00022801"/>
    </source>
</evidence>
<evidence type="ECO:0000313" key="4">
    <source>
        <dbReference type="EMBL" id="SUZ48766.1"/>
    </source>
</evidence>
<dbReference type="InterPro" id="IPR052723">
    <property type="entry name" value="Acyl-CoA_thioesterase_PaaI"/>
</dbReference>
<dbReference type="InterPro" id="IPR011973">
    <property type="entry name" value="PaaD"/>
</dbReference>
<dbReference type="CDD" id="cd03443">
    <property type="entry name" value="PaaI_thioesterase"/>
    <property type="match status" value="1"/>
</dbReference>
<organism evidence="4">
    <name type="scientific">marine metagenome</name>
    <dbReference type="NCBI Taxonomy" id="408172"/>
    <lineage>
        <taxon>unclassified sequences</taxon>
        <taxon>metagenomes</taxon>
        <taxon>ecological metagenomes</taxon>
    </lineage>
</organism>
<evidence type="ECO:0000256" key="1">
    <source>
        <dbReference type="ARBA" id="ARBA00008324"/>
    </source>
</evidence>
<evidence type="ECO:0000259" key="3">
    <source>
        <dbReference type="Pfam" id="PF03061"/>
    </source>
</evidence>
<accession>A0A381N2F1</accession>
<sequence length="133" mass="14341">MYDLDSTAKHMGMDIKSMRPGGCVLTLRVEDWMINGHGICHGGIIFTLADTAFAYACNSHNQRVVALHCSITFLAPGKSGETLKATAKETARNGRNGIYDIEVQNEVGDTIAHFRGNSRTISGTVLENSGSPK</sequence>
<dbReference type="NCBIfam" id="TIGR02286">
    <property type="entry name" value="PaaD"/>
    <property type="match status" value="1"/>
</dbReference>
<dbReference type="Pfam" id="PF03061">
    <property type="entry name" value="4HBT"/>
    <property type="match status" value="1"/>
</dbReference>
<comment type="similarity">
    <text evidence="1">Belongs to the thioesterase PaaI family.</text>
</comment>
<dbReference type="Gene3D" id="3.10.129.10">
    <property type="entry name" value="Hotdog Thioesterase"/>
    <property type="match status" value="1"/>
</dbReference>
<proteinExistence type="inferred from homology"/>
<name>A0A381N2F1_9ZZZZ</name>
<dbReference type="InterPro" id="IPR029069">
    <property type="entry name" value="HotDog_dom_sf"/>
</dbReference>
<dbReference type="AlphaFoldDB" id="A0A381N2F1"/>
<gene>
    <name evidence="4" type="ORF">METZ01_LOCUS1620</name>
</gene>
<dbReference type="NCBIfam" id="TIGR00369">
    <property type="entry name" value="unchar_dom_1"/>
    <property type="match status" value="1"/>
</dbReference>
<feature type="domain" description="Thioesterase" evidence="3">
    <location>
        <begin position="37"/>
        <end position="111"/>
    </location>
</feature>
<dbReference type="InterPro" id="IPR006683">
    <property type="entry name" value="Thioestr_dom"/>
</dbReference>
<dbReference type="GO" id="GO:0016289">
    <property type="term" value="F:acyl-CoA hydrolase activity"/>
    <property type="evidence" value="ECO:0007669"/>
    <property type="project" value="TreeGrafter"/>
</dbReference>